<dbReference type="PANTHER" id="PTHR15129:SF0">
    <property type="entry name" value="SH3 DOMAIN-CONTAINING PROTEIN"/>
    <property type="match status" value="1"/>
</dbReference>
<organism evidence="7 8">
    <name type="scientific">Coptotermes formosanus</name>
    <name type="common">Formosan subterranean termite</name>
    <dbReference type="NCBI Taxonomy" id="36987"/>
    <lineage>
        <taxon>Eukaryota</taxon>
        <taxon>Metazoa</taxon>
        <taxon>Ecdysozoa</taxon>
        <taxon>Arthropoda</taxon>
        <taxon>Hexapoda</taxon>
        <taxon>Insecta</taxon>
        <taxon>Pterygota</taxon>
        <taxon>Neoptera</taxon>
        <taxon>Polyneoptera</taxon>
        <taxon>Dictyoptera</taxon>
        <taxon>Blattodea</taxon>
        <taxon>Blattoidea</taxon>
        <taxon>Termitoidae</taxon>
        <taxon>Rhinotermitidae</taxon>
        <taxon>Coptotermes</taxon>
    </lineage>
</organism>
<evidence type="ECO:0000256" key="3">
    <source>
        <dbReference type="ARBA" id="ARBA00022553"/>
    </source>
</evidence>
<evidence type="ECO:0000256" key="4">
    <source>
        <dbReference type="SAM" id="MobiDB-lite"/>
    </source>
</evidence>
<evidence type="ECO:0000313" key="7">
    <source>
        <dbReference type="EMBL" id="GFG34439.1"/>
    </source>
</evidence>
<dbReference type="GO" id="GO:0005737">
    <property type="term" value="C:cytoplasm"/>
    <property type="evidence" value="ECO:0007669"/>
    <property type="project" value="UniProtKB-SubCell"/>
</dbReference>
<dbReference type="SMART" id="SM00233">
    <property type="entry name" value="PH"/>
    <property type="match status" value="1"/>
</dbReference>
<comment type="subcellular location">
    <subcellularLocation>
        <location evidence="1">Cytoplasm</location>
    </subcellularLocation>
</comment>
<dbReference type="GO" id="GO:0005886">
    <property type="term" value="C:plasma membrane"/>
    <property type="evidence" value="ECO:0007669"/>
    <property type="project" value="TreeGrafter"/>
</dbReference>
<gene>
    <name evidence="7" type="ORF">Cfor_07690</name>
</gene>
<feature type="region of interest" description="Disordered" evidence="4">
    <location>
        <begin position="89"/>
        <end position="118"/>
    </location>
</feature>
<keyword evidence="2" id="KW-0963">Cytoplasm</keyword>
<feature type="non-terminal residue" evidence="7">
    <location>
        <position position="565"/>
    </location>
</feature>
<dbReference type="PROSITE" id="PS50003">
    <property type="entry name" value="PH_DOMAIN"/>
    <property type="match status" value="1"/>
</dbReference>
<comment type="caution">
    <text evidence="7">The sequence shown here is derived from an EMBL/GenBank/DDBJ whole genome shotgun (WGS) entry which is preliminary data.</text>
</comment>
<evidence type="ECO:0000256" key="1">
    <source>
        <dbReference type="ARBA" id="ARBA00004496"/>
    </source>
</evidence>
<feature type="compositionally biased region" description="Pro residues" evidence="4">
    <location>
        <begin position="376"/>
        <end position="385"/>
    </location>
</feature>
<keyword evidence="5" id="KW-0732">Signal</keyword>
<dbReference type="InParanoid" id="A0A6L2PP94"/>
<dbReference type="InterPro" id="IPR001849">
    <property type="entry name" value="PH_domain"/>
</dbReference>
<feature type="region of interest" description="Disordered" evidence="4">
    <location>
        <begin position="289"/>
        <end position="342"/>
    </location>
</feature>
<name>A0A6L2PP94_COPFO</name>
<feature type="compositionally biased region" description="Polar residues" evidence="4">
    <location>
        <begin position="325"/>
        <end position="338"/>
    </location>
</feature>
<evidence type="ECO:0000259" key="6">
    <source>
        <dbReference type="PROSITE" id="PS50003"/>
    </source>
</evidence>
<feature type="compositionally biased region" description="Low complexity" evidence="4">
    <location>
        <begin position="154"/>
        <end position="166"/>
    </location>
</feature>
<feature type="region of interest" description="Disordered" evidence="4">
    <location>
        <begin position="140"/>
        <end position="166"/>
    </location>
</feature>
<accession>A0A6L2PP94</accession>
<feature type="compositionally biased region" description="Acidic residues" evidence="4">
    <location>
        <begin position="314"/>
        <end position="323"/>
    </location>
</feature>
<dbReference type="Gene3D" id="2.30.29.30">
    <property type="entry name" value="Pleckstrin-homology domain (PH domain)/Phosphotyrosine-binding domain (PTB)"/>
    <property type="match status" value="1"/>
</dbReference>
<dbReference type="OrthoDB" id="243840at2759"/>
<keyword evidence="3" id="KW-0597">Phosphoprotein</keyword>
<dbReference type="Pfam" id="PF00169">
    <property type="entry name" value="PH"/>
    <property type="match status" value="1"/>
</dbReference>
<evidence type="ECO:0000256" key="5">
    <source>
        <dbReference type="SAM" id="SignalP"/>
    </source>
</evidence>
<proteinExistence type="predicted"/>
<dbReference type="PANTHER" id="PTHR15129">
    <property type="entry name" value="SRC-ASSOCIATED ADAPTOR PROTEIN"/>
    <property type="match status" value="1"/>
</dbReference>
<sequence>MAAMVSWKRLIVTFMRIFPVVFEPWLRKEIIQSYGCILKTSEQVGQFRVTNMLRHFSCPTDVGQFLGETLAGESLSPRAERQRAALLQRLEPHRRQSGGEVTSSPNTPPPYLDMNGPKGAREEYVDAEVNAARVEEVYEEFQELRPPPVPTKLPPDSQTSSISSSSASEDYVNLSLPYSELRTLNNKCGPLWRKEKFIFLEQWRRCWAGIYGHVVLLYNSERDAKPSSSFDIQGFEARPLTVINHKDPKKRDSAFEIVCPGKKTYQFIARTAKDMDQWVIAIGLASTQPTPTVPIRTPDKTVHGKRQLPSLPDSDSETYDDVDSTIKSKNARQQNYEPVQSDEEEIYHDISDEYLRGLGVESVSEAEVKGSEEEPLVPPRRPVPSHPDDNLVDQEEMYDDIGAVSPVSVYCNMVGAGGEDLPPKEPEKWKLLEAMEVVSSTLSKKWKHLLGVQTNLLLDIIRSQHPYNKWNLKNCMSQLNIAQWKYLVQYLNYHHGEILVISTSLWRLFIMDLGCSASLIVMQQGYVFLQLQVKLISQNLLAYNNGKDVTYLFNDKRKFSGSIYC</sequence>
<feature type="region of interest" description="Disordered" evidence="4">
    <location>
        <begin position="363"/>
        <end position="386"/>
    </location>
</feature>
<dbReference type="SUPFAM" id="SSF50729">
    <property type="entry name" value="PH domain-like"/>
    <property type="match status" value="1"/>
</dbReference>
<keyword evidence="8" id="KW-1185">Reference proteome</keyword>
<feature type="signal peptide" evidence="5">
    <location>
        <begin position="1"/>
        <end position="22"/>
    </location>
</feature>
<dbReference type="InterPro" id="IPR011993">
    <property type="entry name" value="PH-like_dom_sf"/>
</dbReference>
<feature type="domain" description="PH" evidence="6">
    <location>
        <begin position="184"/>
        <end position="287"/>
    </location>
</feature>
<feature type="chain" id="PRO_5026933859" description="PH domain-containing protein" evidence="5">
    <location>
        <begin position="23"/>
        <end position="565"/>
    </location>
</feature>
<dbReference type="InterPro" id="IPR037781">
    <property type="entry name" value="SKAP_fam"/>
</dbReference>
<dbReference type="Proteomes" id="UP000502823">
    <property type="component" value="Unassembled WGS sequence"/>
</dbReference>
<reference evidence="8" key="1">
    <citation type="submission" date="2020-01" db="EMBL/GenBank/DDBJ databases">
        <title>Draft genome sequence of the Termite Coptotermes fromosanus.</title>
        <authorList>
            <person name="Itakura S."/>
            <person name="Yosikawa Y."/>
            <person name="Umezawa K."/>
        </authorList>
    </citation>
    <scope>NUCLEOTIDE SEQUENCE [LARGE SCALE GENOMIC DNA]</scope>
</reference>
<dbReference type="AlphaFoldDB" id="A0A6L2PP94"/>
<evidence type="ECO:0000256" key="2">
    <source>
        <dbReference type="ARBA" id="ARBA00022490"/>
    </source>
</evidence>
<protein>
    <recommendedName>
        <fullName evidence="6">PH domain-containing protein</fullName>
    </recommendedName>
</protein>
<evidence type="ECO:0000313" key="8">
    <source>
        <dbReference type="Proteomes" id="UP000502823"/>
    </source>
</evidence>
<dbReference type="EMBL" id="BLKM01008651">
    <property type="protein sequence ID" value="GFG34439.1"/>
    <property type="molecule type" value="Genomic_DNA"/>
</dbReference>